<evidence type="ECO:0000313" key="11">
    <source>
        <dbReference type="EMBL" id="ESO89401.1"/>
    </source>
</evidence>
<dbReference type="InterPro" id="IPR043989">
    <property type="entry name" value="CCZ1/INTU/HSP4_longin_3"/>
</dbReference>
<dbReference type="RefSeq" id="XP_009059766.1">
    <property type="nucleotide sequence ID" value="XM_009061518.1"/>
</dbReference>
<dbReference type="InterPro" id="IPR043988">
    <property type="entry name" value="CCZ1/INTU_longin_2"/>
</dbReference>
<feature type="region of interest" description="Disordered" evidence="9">
    <location>
        <begin position="190"/>
        <end position="210"/>
    </location>
</feature>
<keyword evidence="5" id="KW-0217">Developmental protein</keyword>
<dbReference type="GO" id="GO:0001736">
    <property type="term" value="P:establishment of planar polarity"/>
    <property type="evidence" value="ECO:0007669"/>
    <property type="project" value="InterPro"/>
</dbReference>
<gene>
    <name evidence="11" type="ORF">LOTGIDRAFT_164993</name>
</gene>
<dbReference type="GO" id="GO:0016192">
    <property type="term" value="P:vesicle-mediated transport"/>
    <property type="evidence" value="ECO:0007669"/>
    <property type="project" value="InterPro"/>
</dbReference>
<dbReference type="SMART" id="SM00228">
    <property type="entry name" value="PDZ"/>
    <property type="match status" value="1"/>
</dbReference>
<feature type="region of interest" description="Disordered" evidence="9">
    <location>
        <begin position="78"/>
        <end position="113"/>
    </location>
</feature>
<dbReference type="PROSITE" id="PS50106">
    <property type="entry name" value="PDZ"/>
    <property type="match status" value="1"/>
</dbReference>
<reference evidence="11 12" key="1">
    <citation type="journal article" date="2013" name="Nature">
        <title>Insights into bilaterian evolution from three spiralian genomes.</title>
        <authorList>
            <person name="Simakov O."/>
            <person name="Marletaz F."/>
            <person name="Cho S.J."/>
            <person name="Edsinger-Gonzales E."/>
            <person name="Havlak P."/>
            <person name="Hellsten U."/>
            <person name="Kuo D.H."/>
            <person name="Larsson T."/>
            <person name="Lv J."/>
            <person name="Arendt D."/>
            <person name="Savage R."/>
            <person name="Osoegawa K."/>
            <person name="de Jong P."/>
            <person name="Grimwood J."/>
            <person name="Chapman J.A."/>
            <person name="Shapiro H."/>
            <person name="Aerts A."/>
            <person name="Otillar R.P."/>
            <person name="Terry A.Y."/>
            <person name="Boore J.L."/>
            <person name="Grigoriev I.V."/>
            <person name="Lindberg D.R."/>
            <person name="Seaver E.C."/>
            <person name="Weisblat D.A."/>
            <person name="Putnam N.H."/>
            <person name="Rokhsar D.S."/>
        </authorList>
    </citation>
    <scope>NUCLEOTIDE SEQUENCE [LARGE SCALE GENOMIC DNA]</scope>
</reference>
<feature type="compositionally biased region" description="Polar residues" evidence="9">
    <location>
        <begin position="190"/>
        <end position="204"/>
    </location>
</feature>
<evidence type="ECO:0000256" key="1">
    <source>
        <dbReference type="ARBA" id="ARBA00004120"/>
    </source>
</evidence>
<feature type="compositionally biased region" description="Polar residues" evidence="9">
    <location>
        <begin position="751"/>
        <end position="763"/>
    </location>
</feature>
<dbReference type="InterPro" id="IPR001478">
    <property type="entry name" value="PDZ"/>
</dbReference>
<evidence type="ECO:0000313" key="12">
    <source>
        <dbReference type="Proteomes" id="UP000030746"/>
    </source>
</evidence>
<feature type="compositionally biased region" description="Low complexity" evidence="9">
    <location>
        <begin position="765"/>
        <end position="779"/>
    </location>
</feature>
<dbReference type="HOGENOM" id="CLU_303901_0_0_1"/>
<name>V4A806_LOTGI</name>
<keyword evidence="6" id="KW-0963">Cytoplasm</keyword>
<dbReference type="KEGG" id="lgi:LOTGIDRAFT_164993"/>
<dbReference type="Proteomes" id="UP000030746">
    <property type="component" value="Unassembled WGS sequence"/>
</dbReference>
<protein>
    <recommendedName>
        <fullName evidence="4">Protein inturned</fullName>
    </recommendedName>
    <alternativeName>
        <fullName evidence="8">Inturned planar cell polarity effector homolog</fullName>
    </alternativeName>
</protein>
<dbReference type="InterPro" id="IPR043987">
    <property type="entry name" value="CCZ1/INTU/HSP4_longin_1"/>
</dbReference>
<feature type="compositionally biased region" description="Polar residues" evidence="9">
    <location>
        <begin position="99"/>
        <end position="113"/>
    </location>
</feature>
<dbReference type="GO" id="GO:0007399">
    <property type="term" value="P:nervous system development"/>
    <property type="evidence" value="ECO:0007669"/>
    <property type="project" value="TreeGrafter"/>
</dbReference>
<dbReference type="OrthoDB" id="10038586at2759"/>
<dbReference type="Pfam" id="PF19033">
    <property type="entry name" value="Intu_longin_3"/>
    <property type="match status" value="1"/>
</dbReference>
<dbReference type="AlphaFoldDB" id="V4A806"/>
<dbReference type="STRING" id="225164.V4A806"/>
<evidence type="ECO:0000256" key="3">
    <source>
        <dbReference type="ARBA" id="ARBA00010034"/>
    </source>
</evidence>
<dbReference type="EMBL" id="KB202591">
    <property type="protein sequence ID" value="ESO89401.1"/>
    <property type="molecule type" value="Genomic_DNA"/>
</dbReference>
<dbReference type="Pfam" id="PF19032">
    <property type="entry name" value="Intu_longin_2"/>
    <property type="match status" value="1"/>
</dbReference>
<comment type="similarity">
    <text evidence="3">Belongs to the inturned family.</text>
</comment>
<dbReference type="OMA" id="WENFAEQ"/>
<dbReference type="PANTHER" id="PTHR21082:SF4">
    <property type="entry name" value="PROTEIN INTURNED"/>
    <property type="match status" value="1"/>
</dbReference>
<feature type="region of interest" description="Disordered" evidence="9">
    <location>
        <begin position="709"/>
        <end position="785"/>
    </location>
</feature>
<keyword evidence="7" id="KW-0970">Cilium biogenesis/degradation</keyword>
<feature type="domain" description="PDZ" evidence="10">
    <location>
        <begin position="221"/>
        <end position="295"/>
    </location>
</feature>
<evidence type="ECO:0000256" key="9">
    <source>
        <dbReference type="SAM" id="MobiDB-lite"/>
    </source>
</evidence>
<dbReference type="Pfam" id="PF00595">
    <property type="entry name" value="PDZ"/>
    <property type="match status" value="1"/>
</dbReference>
<evidence type="ECO:0000256" key="4">
    <source>
        <dbReference type="ARBA" id="ARBA00015639"/>
    </source>
</evidence>
<dbReference type="GO" id="GO:0005929">
    <property type="term" value="C:cilium"/>
    <property type="evidence" value="ECO:0007669"/>
    <property type="project" value="TreeGrafter"/>
</dbReference>
<comment type="subcellular location">
    <subcellularLocation>
        <location evidence="2">Cell surface</location>
    </subcellularLocation>
    <subcellularLocation>
        <location evidence="1">Cytoplasm</location>
        <location evidence="1">Cytoskeleton</location>
        <location evidence="1">Cilium basal body</location>
    </subcellularLocation>
</comment>
<accession>V4A806</accession>
<dbReference type="InterPro" id="IPR039151">
    <property type="entry name" value="INTU"/>
</dbReference>
<organism evidence="11 12">
    <name type="scientific">Lottia gigantea</name>
    <name type="common">Giant owl limpet</name>
    <dbReference type="NCBI Taxonomy" id="225164"/>
    <lineage>
        <taxon>Eukaryota</taxon>
        <taxon>Metazoa</taxon>
        <taxon>Spiralia</taxon>
        <taxon>Lophotrochozoa</taxon>
        <taxon>Mollusca</taxon>
        <taxon>Gastropoda</taxon>
        <taxon>Patellogastropoda</taxon>
        <taxon>Lottioidea</taxon>
        <taxon>Lottiidae</taxon>
        <taxon>Lottia</taxon>
    </lineage>
</organism>
<dbReference type="InterPro" id="IPR036034">
    <property type="entry name" value="PDZ_sf"/>
</dbReference>
<dbReference type="GO" id="GO:0009986">
    <property type="term" value="C:cell surface"/>
    <property type="evidence" value="ECO:0007669"/>
    <property type="project" value="UniProtKB-SubCell"/>
</dbReference>
<dbReference type="GeneID" id="20239886"/>
<feature type="compositionally biased region" description="Basic and acidic residues" evidence="9">
    <location>
        <begin position="736"/>
        <end position="750"/>
    </location>
</feature>
<evidence type="ECO:0000256" key="2">
    <source>
        <dbReference type="ARBA" id="ARBA00004241"/>
    </source>
</evidence>
<evidence type="ECO:0000256" key="5">
    <source>
        <dbReference type="ARBA" id="ARBA00022473"/>
    </source>
</evidence>
<dbReference type="GO" id="GO:0060271">
    <property type="term" value="P:cilium assembly"/>
    <property type="evidence" value="ECO:0007669"/>
    <property type="project" value="InterPro"/>
</dbReference>
<proteinExistence type="inferred from homology"/>
<dbReference type="GO" id="GO:0005737">
    <property type="term" value="C:cytoplasm"/>
    <property type="evidence" value="ECO:0007669"/>
    <property type="project" value="TreeGrafter"/>
</dbReference>
<evidence type="ECO:0000256" key="8">
    <source>
        <dbReference type="ARBA" id="ARBA00032633"/>
    </source>
</evidence>
<evidence type="ECO:0000256" key="7">
    <source>
        <dbReference type="ARBA" id="ARBA00022794"/>
    </source>
</evidence>
<sequence>MAFFPKIGPFYDPDKEQEIYTDSEGRLKARLHAGNSENNNFERPILNCQKNFLKPQSLARGDDFRGCDSQFGSSHFHSVSRENHHISDRHSQNKGYHVNSPQNGHQNQPRQSQNLSFDAEDFSSQVPRLSEPMFSIGDMNVRDNSDFLLDIDDPLSAHFNNSVGNQFENNFYDHNTNAVFNSRFRGSDHSSCSFGSEKNQSFQTSEKKRERNKDVYLTPRVVDAKRLETSGIALCEQLFGIVLLQYNQKPGTNNTVRRSPALRERKVIVQDVIQGSPADFTNNIHRGDMLISVNNIQASWMNLGSIFRALSQHMETKLTLKSPLIIGTPPHPSKGSTNLYRRLTNTSVKQGEKTLSDCIYGVLYLTLDDVSGDQSGDGTGDILYQYPSNIATILQTVRGVFLTLAHSLVDITGQTAKSSSMLVNGILVNISYIVNDRDVFLLVLPANRVCLNDVNSLCREISQLLNILYCDMTSAFKHANFHKLDQMLALAFRRVLTSEGSGVISRFFESEAGLRKLWLSDENRVICDEILSEFEAFDFDEFLPDDVLEKRRQYTSLGSVLFYKNWLLTSHVSQSIQSDINLYLKLHSLYLIMATKSLDNLVIWEEIFPSCYSSQCITSLPGYQEPSARRFLLIVGLNNYLLCTVLESGGISHLVEGNPSVDNFYVDQMKSTIEQLDEDDASMTECCEESIQSNEVSPTLASLDQFLPRTRTKDDSPQKLPSSPKTGTPVKSKFSPHFDRQSTTSDDRGSDNSYPNISRQGSKLSYGSNDSTGSSNSASQQKHGKLGRFSSMVDGINKSLSVLHLDGDVSADSKENRLSRGKLNVLFNYIELDRSEGILITPTTQQLAVKQNMMMSQLLNSMYHCCSKIRQSFRHNQSSTCSSSHISKNKHSKQQAKFENGDVINDVQEMGVLFQIPNSAGSPESSNKKHHHHTSQPLSYWVVGRRIRSEDSEKELYVCFHESVSQSTIEMAFRLGFGS</sequence>
<dbReference type="CTD" id="20239886"/>
<evidence type="ECO:0000256" key="6">
    <source>
        <dbReference type="ARBA" id="ARBA00022490"/>
    </source>
</evidence>
<evidence type="ECO:0000259" key="10">
    <source>
        <dbReference type="PROSITE" id="PS50106"/>
    </source>
</evidence>
<feature type="compositionally biased region" description="Basic and acidic residues" evidence="9">
    <location>
        <begin position="79"/>
        <end position="91"/>
    </location>
</feature>
<dbReference type="Gene3D" id="2.30.42.10">
    <property type="match status" value="1"/>
</dbReference>
<dbReference type="SUPFAM" id="SSF50156">
    <property type="entry name" value="PDZ domain-like"/>
    <property type="match status" value="1"/>
</dbReference>
<keyword evidence="12" id="KW-1185">Reference proteome</keyword>
<dbReference type="Pfam" id="PF19031">
    <property type="entry name" value="Intu_longin_1"/>
    <property type="match status" value="1"/>
</dbReference>
<dbReference type="PANTHER" id="PTHR21082">
    <property type="entry name" value="PROTEIN INTURNED"/>
    <property type="match status" value="1"/>
</dbReference>